<reference evidence="2" key="1">
    <citation type="journal article" date="2022" name="Mol. Ecol. Resour.">
        <title>The genomes of chicory, endive, great burdock and yacon provide insights into Asteraceae palaeo-polyploidization history and plant inulin production.</title>
        <authorList>
            <person name="Fan W."/>
            <person name="Wang S."/>
            <person name="Wang H."/>
            <person name="Wang A."/>
            <person name="Jiang F."/>
            <person name="Liu H."/>
            <person name="Zhao H."/>
            <person name="Xu D."/>
            <person name="Zhang Y."/>
        </authorList>
    </citation>
    <scope>NUCLEOTIDE SEQUENCE [LARGE SCALE GENOMIC DNA]</scope>
    <source>
        <strain evidence="2">cv. Punajuju</strain>
    </source>
</reference>
<organism evidence="1 2">
    <name type="scientific">Cichorium intybus</name>
    <name type="common">Chicory</name>
    <dbReference type="NCBI Taxonomy" id="13427"/>
    <lineage>
        <taxon>Eukaryota</taxon>
        <taxon>Viridiplantae</taxon>
        <taxon>Streptophyta</taxon>
        <taxon>Embryophyta</taxon>
        <taxon>Tracheophyta</taxon>
        <taxon>Spermatophyta</taxon>
        <taxon>Magnoliopsida</taxon>
        <taxon>eudicotyledons</taxon>
        <taxon>Gunneridae</taxon>
        <taxon>Pentapetalae</taxon>
        <taxon>asterids</taxon>
        <taxon>campanulids</taxon>
        <taxon>Asterales</taxon>
        <taxon>Asteraceae</taxon>
        <taxon>Cichorioideae</taxon>
        <taxon>Cichorieae</taxon>
        <taxon>Cichoriinae</taxon>
        <taxon>Cichorium</taxon>
    </lineage>
</organism>
<evidence type="ECO:0000313" key="1">
    <source>
        <dbReference type="EMBL" id="KAI3763585.1"/>
    </source>
</evidence>
<protein>
    <submittedName>
        <fullName evidence="1">Uncharacterized protein</fullName>
    </submittedName>
</protein>
<proteinExistence type="predicted"/>
<comment type="caution">
    <text evidence="1">The sequence shown here is derived from an EMBL/GenBank/DDBJ whole genome shotgun (WGS) entry which is preliminary data.</text>
</comment>
<accession>A0ACB9EY10</accession>
<reference evidence="1 2" key="2">
    <citation type="journal article" date="2022" name="Mol. Ecol. Resour.">
        <title>The genomes of chicory, endive, great burdock and yacon provide insights into Asteraceae paleo-polyploidization history and plant inulin production.</title>
        <authorList>
            <person name="Fan W."/>
            <person name="Wang S."/>
            <person name="Wang H."/>
            <person name="Wang A."/>
            <person name="Jiang F."/>
            <person name="Liu H."/>
            <person name="Zhao H."/>
            <person name="Xu D."/>
            <person name="Zhang Y."/>
        </authorList>
    </citation>
    <scope>NUCLEOTIDE SEQUENCE [LARGE SCALE GENOMIC DNA]</scope>
    <source>
        <strain evidence="2">cv. Punajuju</strain>
        <tissue evidence="1">Leaves</tissue>
    </source>
</reference>
<name>A0ACB9EY10_CICIN</name>
<gene>
    <name evidence="1" type="ORF">L2E82_13531</name>
</gene>
<sequence>MDPETDRLPSSRKPYNTLTKTASIVIFTTKRHLHNRYHHCRLTALHHRHILHLNGQRSTLSPHTAFDPTPLADSVSSSHKSKVCIQKQ</sequence>
<keyword evidence="2" id="KW-1185">Reference proteome</keyword>
<dbReference type="Proteomes" id="UP001055811">
    <property type="component" value="Linkage Group LG03"/>
</dbReference>
<evidence type="ECO:0000313" key="2">
    <source>
        <dbReference type="Proteomes" id="UP001055811"/>
    </source>
</evidence>
<dbReference type="EMBL" id="CM042011">
    <property type="protein sequence ID" value="KAI3763585.1"/>
    <property type="molecule type" value="Genomic_DNA"/>
</dbReference>